<gene>
    <name evidence="9" type="ORF">KR093_004505</name>
</gene>
<evidence type="ECO:0000313" key="9">
    <source>
        <dbReference type="EMBL" id="KAH8388340.1"/>
    </source>
</evidence>
<evidence type="ECO:0000256" key="3">
    <source>
        <dbReference type="ARBA" id="ARBA00022801"/>
    </source>
</evidence>
<evidence type="ECO:0000256" key="1">
    <source>
        <dbReference type="ARBA" id="ARBA00022670"/>
    </source>
</evidence>
<dbReference type="GO" id="GO:0006508">
    <property type="term" value="P:proteolysis"/>
    <property type="evidence" value="ECO:0007669"/>
    <property type="project" value="UniProtKB-KW"/>
</dbReference>
<organism evidence="9 10">
    <name type="scientific">Drosophila rubida</name>
    <dbReference type="NCBI Taxonomy" id="30044"/>
    <lineage>
        <taxon>Eukaryota</taxon>
        <taxon>Metazoa</taxon>
        <taxon>Ecdysozoa</taxon>
        <taxon>Arthropoda</taxon>
        <taxon>Hexapoda</taxon>
        <taxon>Insecta</taxon>
        <taxon>Pterygota</taxon>
        <taxon>Neoptera</taxon>
        <taxon>Endopterygota</taxon>
        <taxon>Diptera</taxon>
        <taxon>Brachycera</taxon>
        <taxon>Muscomorpha</taxon>
        <taxon>Ephydroidea</taxon>
        <taxon>Drosophilidae</taxon>
        <taxon>Drosophila</taxon>
    </lineage>
</organism>
<evidence type="ECO:0000256" key="2">
    <source>
        <dbReference type="ARBA" id="ARBA00022723"/>
    </source>
</evidence>
<feature type="active site" evidence="6">
    <location>
        <position position="149"/>
    </location>
</feature>
<evidence type="ECO:0000256" key="5">
    <source>
        <dbReference type="ARBA" id="ARBA00023049"/>
    </source>
</evidence>
<keyword evidence="2 6" id="KW-0479">Metal-binding</keyword>
<keyword evidence="1 6" id="KW-0645">Protease</keyword>
<dbReference type="SUPFAM" id="SSF55486">
    <property type="entry name" value="Metalloproteases ('zincins'), catalytic domain"/>
    <property type="match status" value="1"/>
</dbReference>
<feature type="domain" description="Peptidase M12A" evidence="8">
    <location>
        <begin position="48"/>
        <end position="254"/>
    </location>
</feature>
<evidence type="ECO:0000259" key="8">
    <source>
        <dbReference type="PROSITE" id="PS51864"/>
    </source>
</evidence>
<keyword evidence="10" id="KW-1185">Reference proteome</keyword>
<dbReference type="GO" id="GO:0008270">
    <property type="term" value="F:zinc ion binding"/>
    <property type="evidence" value="ECO:0007669"/>
    <property type="project" value="UniProtKB-UniRule"/>
</dbReference>
<feature type="signal peptide" evidence="7">
    <location>
        <begin position="1"/>
        <end position="25"/>
    </location>
</feature>
<evidence type="ECO:0000256" key="7">
    <source>
        <dbReference type="RuleBase" id="RU361183"/>
    </source>
</evidence>
<dbReference type="PANTHER" id="PTHR10127">
    <property type="entry name" value="DISCOIDIN, CUB, EGF, LAMININ , AND ZINC METALLOPROTEASE DOMAIN CONTAINING"/>
    <property type="match status" value="1"/>
</dbReference>
<feature type="binding site" evidence="6">
    <location>
        <position position="152"/>
    </location>
    <ligand>
        <name>Zn(2+)</name>
        <dbReference type="ChEBI" id="CHEBI:29105"/>
        <note>catalytic</note>
    </ligand>
</feature>
<dbReference type="GO" id="GO:0004222">
    <property type="term" value="F:metalloendopeptidase activity"/>
    <property type="evidence" value="ECO:0007669"/>
    <property type="project" value="UniProtKB-UniRule"/>
</dbReference>
<dbReference type="EC" id="3.4.24.-" evidence="7"/>
<comment type="cofactor">
    <cofactor evidence="6 7">
        <name>Zn(2+)</name>
        <dbReference type="ChEBI" id="CHEBI:29105"/>
    </cofactor>
    <text evidence="6 7">Binds 1 zinc ion per subunit.</text>
</comment>
<sequence length="254" mass="29051">ALAASLCKMLLAIVVLGSIVRAQSAEYFENYYNEIDIDDELADVKTRNALQNPWQRWPNTQMYYRLSSELSDDEQANVRAAVATFNEQTCLQFEEVAESAPRRYVYYKKSPNMCGTRVGYNPVPLLGGSTHDVLLTEHCLSKPGIIQHETLHVLGLYHEQSRHDRDEHVVIDYDNIPRKYWSQFMAMSDSATTTYDVPYDFESVMHYPKNAFAKDPSKPTIRALVDGEAVERDMGQVLAPSEGDLFKVRMMYNC</sequence>
<dbReference type="InterPro" id="IPR034035">
    <property type="entry name" value="Astacin-like_dom"/>
</dbReference>
<comment type="caution">
    <text evidence="9">The sequence shown here is derived from an EMBL/GenBank/DDBJ whole genome shotgun (WGS) entry which is preliminary data.</text>
</comment>
<dbReference type="EMBL" id="JAJJHW010000014">
    <property type="protein sequence ID" value="KAH8388340.1"/>
    <property type="molecule type" value="Genomic_DNA"/>
</dbReference>
<keyword evidence="4 6" id="KW-0862">Zinc</keyword>
<feature type="chain" id="PRO_5041767735" description="Metalloendopeptidase" evidence="7">
    <location>
        <begin position="26"/>
        <end position="254"/>
    </location>
</feature>
<dbReference type="Gene3D" id="3.40.390.10">
    <property type="entry name" value="Collagenase (Catalytic Domain)"/>
    <property type="match status" value="1"/>
</dbReference>
<accession>A0AAD4PR23</accession>
<protein>
    <recommendedName>
        <fullName evidence="7">Metalloendopeptidase</fullName>
        <ecNumber evidence="7">3.4.24.-</ecNumber>
    </recommendedName>
</protein>
<dbReference type="Pfam" id="PF01400">
    <property type="entry name" value="Astacin"/>
    <property type="match status" value="1"/>
</dbReference>
<comment type="caution">
    <text evidence="6">Lacks conserved residue(s) required for the propagation of feature annotation.</text>
</comment>
<dbReference type="PROSITE" id="PS51864">
    <property type="entry name" value="ASTACIN"/>
    <property type="match status" value="1"/>
</dbReference>
<dbReference type="PRINTS" id="PR00480">
    <property type="entry name" value="ASTACIN"/>
</dbReference>
<feature type="non-terminal residue" evidence="9">
    <location>
        <position position="1"/>
    </location>
</feature>
<proteinExistence type="predicted"/>
<feature type="binding site" evidence="6">
    <location>
        <position position="148"/>
    </location>
    <ligand>
        <name>Zn(2+)</name>
        <dbReference type="ChEBI" id="CHEBI:29105"/>
        <note>catalytic</note>
    </ligand>
</feature>
<dbReference type="PANTHER" id="PTHR10127:SF780">
    <property type="entry name" value="METALLOENDOPEPTIDASE"/>
    <property type="match status" value="1"/>
</dbReference>
<keyword evidence="7" id="KW-0732">Signal</keyword>
<dbReference type="AlphaFoldDB" id="A0AAD4PR23"/>
<dbReference type="InterPro" id="IPR001506">
    <property type="entry name" value="Peptidase_M12A"/>
</dbReference>
<name>A0AAD4PR23_9MUSC</name>
<keyword evidence="5 6" id="KW-0482">Metalloprotease</keyword>
<evidence type="ECO:0000256" key="4">
    <source>
        <dbReference type="ARBA" id="ARBA00022833"/>
    </source>
</evidence>
<keyword evidence="3 6" id="KW-0378">Hydrolase</keyword>
<dbReference type="SMART" id="SM00235">
    <property type="entry name" value="ZnMc"/>
    <property type="match status" value="1"/>
</dbReference>
<dbReference type="Proteomes" id="UP001200034">
    <property type="component" value="Unassembled WGS sequence"/>
</dbReference>
<dbReference type="CDD" id="cd04280">
    <property type="entry name" value="ZnMc_astacin_like"/>
    <property type="match status" value="1"/>
</dbReference>
<dbReference type="InterPro" id="IPR006026">
    <property type="entry name" value="Peptidase_Metallo"/>
</dbReference>
<evidence type="ECO:0000313" key="10">
    <source>
        <dbReference type="Proteomes" id="UP001200034"/>
    </source>
</evidence>
<dbReference type="InterPro" id="IPR024079">
    <property type="entry name" value="MetalloPept_cat_dom_sf"/>
</dbReference>
<evidence type="ECO:0000256" key="6">
    <source>
        <dbReference type="PROSITE-ProRule" id="PRU01211"/>
    </source>
</evidence>
<reference evidence="9" key="1">
    <citation type="journal article" date="2021" name="Mol. Ecol. Resour.">
        <title>Phylogenomic analyses of the genus Drosophila reveals genomic signals of climate adaptation.</title>
        <authorList>
            <person name="Li F."/>
            <person name="Rane R.V."/>
            <person name="Luria V."/>
            <person name="Xiong Z."/>
            <person name="Chen J."/>
            <person name="Li Z."/>
            <person name="Catullo R.A."/>
            <person name="Griffin P.C."/>
            <person name="Schiffer M."/>
            <person name="Pearce S."/>
            <person name="Lee S.F."/>
            <person name="McElroy K."/>
            <person name="Stocker A."/>
            <person name="Shirriffs J."/>
            <person name="Cockerell F."/>
            <person name="Coppin C."/>
            <person name="Sgro C.M."/>
            <person name="Karger A."/>
            <person name="Cain J.W."/>
            <person name="Weber J.A."/>
            <person name="Santpere G."/>
            <person name="Kirschner M.W."/>
            <person name="Hoffmann A.A."/>
            <person name="Oakeshott J.G."/>
            <person name="Zhang G."/>
        </authorList>
    </citation>
    <scope>NUCLEOTIDE SEQUENCE</scope>
    <source>
        <strain evidence="9">BGI-SZ-2011g</strain>
    </source>
</reference>
<feature type="binding site" evidence="6">
    <location>
        <position position="158"/>
    </location>
    <ligand>
        <name>Zn(2+)</name>
        <dbReference type="ChEBI" id="CHEBI:29105"/>
        <note>catalytic</note>
    </ligand>
</feature>